<gene>
    <name evidence="2" type="ORF">GIW73_22140</name>
</gene>
<dbReference type="Proteomes" id="UP000814207">
    <property type="component" value="Unassembled WGS sequence"/>
</dbReference>
<feature type="region of interest" description="Disordered" evidence="1">
    <location>
        <begin position="1"/>
        <end position="63"/>
    </location>
</feature>
<accession>A0A9Q3X6C6</accession>
<proteinExistence type="predicted"/>
<dbReference type="AlphaFoldDB" id="A0A9Q3X6C6"/>
<reference evidence="2" key="1">
    <citation type="submission" date="2019-11" db="EMBL/GenBank/DDBJ databases">
        <title>Epiphytic Pseudomonas syringae from cherry orchards.</title>
        <authorList>
            <person name="Hulin M.T."/>
        </authorList>
    </citation>
    <scope>NUCLEOTIDE SEQUENCE</scope>
    <source>
        <strain evidence="2">PA-6-9A</strain>
    </source>
</reference>
<evidence type="ECO:0000313" key="3">
    <source>
        <dbReference type="Proteomes" id="UP000814207"/>
    </source>
</evidence>
<evidence type="ECO:0000313" key="2">
    <source>
        <dbReference type="EMBL" id="MCF5065640.1"/>
    </source>
</evidence>
<evidence type="ECO:0000256" key="1">
    <source>
        <dbReference type="SAM" id="MobiDB-lite"/>
    </source>
</evidence>
<organism evidence="2 3">
    <name type="scientific">Pseudomonas syringae</name>
    <dbReference type="NCBI Taxonomy" id="317"/>
    <lineage>
        <taxon>Bacteria</taxon>
        <taxon>Pseudomonadati</taxon>
        <taxon>Pseudomonadota</taxon>
        <taxon>Gammaproteobacteria</taxon>
        <taxon>Pseudomonadales</taxon>
        <taxon>Pseudomonadaceae</taxon>
        <taxon>Pseudomonas</taxon>
    </lineage>
</organism>
<feature type="compositionally biased region" description="Basic and acidic residues" evidence="1">
    <location>
        <begin position="40"/>
        <end position="49"/>
    </location>
</feature>
<name>A0A9Q3X6C6_PSESX</name>
<dbReference type="EMBL" id="WKEU01000130">
    <property type="protein sequence ID" value="MCF5065640.1"/>
    <property type="molecule type" value="Genomic_DNA"/>
</dbReference>
<protein>
    <submittedName>
        <fullName evidence="2">General stress protein</fullName>
    </submittedName>
</protein>
<sequence length="63" mass="6015">MRVLKMATSGKTTPGAGGKAKPDMQKKSGGQGSGGNVANDRAKASEAGKKGGAHSSGGGGKKS</sequence>
<comment type="caution">
    <text evidence="2">The sequence shown here is derived from an EMBL/GenBank/DDBJ whole genome shotgun (WGS) entry which is preliminary data.</text>
</comment>
<feature type="compositionally biased region" description="Gly residues" evidence="1">
    <location>
        <begin position="54"/>
        <end position="63"/>
    </location>
</feature>